<evidence type="ECO:0000313" key="7">
    <source>
        <dbReference type="EMBL" id="RUM12713.1"/>
    </source>
</evidence>
<feature type="transmembrane region" description="Helical" evidence="6">
    <location>
        <begin position="42"/>
        <end position="58"/>
    </location>
</feature>
<name>A0ABY0B9X6_9HYPH</name>
<organism evidence="7 8">
    <name type="scientific">Rhizobium fabae</name>
    <dbReference type="NCBI Taxonomy" id="573179"/>
    <lineage>
        <taxon>Bacteria</taxon>
        <taxon>Pseudomonadati</taxon>
        <taxon>Pseudomonadota</taxon>
        <taxon>Alphaproteobacteria</taxon>
        <taxon>Hyphomicrobiales</taxon>
        <taxon>Rhizobiaceae</taxon>
        <taxon>Rhizobium/Agrobacterium group</taxon>
        <taxon>Rhizobium</taxon>
    </lineage>
</organism>
<protein>
    <submittedName>
        <fullName evidence="7">ABC transporter permease</fullName>
    </submittedName>
</protein>
<feature type="transmembrane region" description="Helical" evidence="6">
    <location>
        <begin position="12"/>
        <end position="30"/>
    </location>
</feature>
<dbReference type="Pfam" id="PF02653">
    <property type="entry name" value="BPD_transp_2"/>
    <property type="match status" value="1"/>
</dbReference>
<evidence type="ECO:0000256" key="4">
    <source>
        <dbReference type="ARBA" id="ARBA00022989"/>
    </source>
</evidence>
<keyword evidence="3 6" id="KW-0812">Transmembrane</keyword>
<dbReference type="Proteomes" id="UP000272004">
    <property type="component" value="Unassembled WGS sequence"/>
</dbReference>
<dbReference type="EMBL" id="RJJU01000007">
    <property type="protein sequence ID" value="RUM12713.1"/>
    <property type="molecule type" value="Genomic_DNA"/>
</dbReference>
<reference evidence="7 8" key="1">
    <citation type="submission" date="2018-11" db="EMBL/GenBank/DDBJ databases">
        <authorList>
            <person name="Huo Y."/>
        </authorList>
    </citation>
    <scope>NUCLEOTIDE SEQUENCE [LARGE SCALE GENOMIC DNA]</scope>
    <source>
        <strain evidence="7 8">CCBAU 33202</strain>
    </source>
</reference>
<evidence type="ECO:0000256" key="6">
    <source>
        <dbReference type="SAM" id="Phobius"/>
    </source>
</evidence>
<gene>
    <name evidence="7" type="ORF">EFB14_14960</name>
</gene>
<proteinExistence type="predicted"/>
<feature type="transmembrane region" description="Helical" evidence="6">
    <location>
        <begin position="263"/>
        <end position="281"/>
    </location>
</feature>
<comment type="subcellular location">
    <subcellularLocation>
        <location evidence="1">Cell membrane</location>
        <topology evidence="1">Multi-pass membrane protein</topology>
    </subcellularLocation>
</comment>
<comment type="caution">
    <text evidence="7">The sequence shown here is derived from an EMBL/GenBank/DDBJ whole genome shotgun (WGS) entry which is preliminary data.</text>
</comment>
<keyword evidence="5 6" id="KW-0472">Membrane</keyword>
<keyword evidence="4 6" id="KW-1133">Transmembrane helix</keyword>
<dbReference type="PANTHER" id="PTHR32196">
    <property type="entry name" value="ABC TRANSPORTER PERMEASE PROTEIN YPHD-RELATED-RELATED"/>
    <property type="match status" value="1"/>
</dbReference>
<accession>A0ABY0B9X6</accession>
<feature type="transmembrane region" description="Helical" evidence="6">
    <location>
        <begin position="113"/>
        <end position="134"/>
    </location>
</feature>
<evidence type="ECO:0000256" key="5">
    <source>
        <dbReference type="ARBA" id="ARBA00023136"/>
    </source>
</evidence>
<evidence type="ECO:0000313" key="8">
    <source>
        <dbReference type="Proteomes" id="UP000272004"/>
    </source>
</evidence>
<feature type="transmembrane region" description="Helical" evidence="6">
    <location>
        <begin position="163"/>
        <end position="182"/>
    </location>
</feature>
<keyword evidence="2" id="KW-1003">Cell membrane</keyword>
<feature type="transmembrane region" description="Helical" evidence="6">
    <location>
        <begin position="86"/>
        <end position="106"/>
    </location>
</feature>
<sequence>MMKKLPRGTGLAGALIVLIIAASLISPHFLNPINILNVLRQVALYGILGIGMTFVILTKGIDLSVGSIVALVGVTGAVLMEQGMPVPLMVLICLSIGALVGCVNGFGVSHFRIPAFIMTLGCMVMVRGFALMIADGGTVNPGKLADSFFVLGGGYMLGVPTPIYVFAIVCIIAAVVLSFTPFGRAIYAVGSNEEAARLSGINVPLVIFSVYIICGVLAALSGLIFLSRLSVGDPNSGLGLELEAITIAVIGGTSLFGGEGTVLGTVGGAMVLAIIANILNLAGVSPFSQQVVKGAIIVLAVLLEAGRKPRT</sequence>
<keyword evidence="8" id="KW-1185">Reference proteome</keyword>
<feature type="transmembrane region" description="Helical" evidence="6">
    <location>
        <begin position="203"/>
        <end position="226"/>
    </location>
</feature>
<dbReference type="CDD" id="cd06579">
    <property type="entry name" value="TM_PBP1_transp_AraH_like"/>
    <property type="match status" value="1"/>
</dbReference>
<evidence type="ECO:0000256" key="2">
    <source>
        <dbReference type="ARBA" id="ARBA00022475"/>
    </source>
</evidence>
<dbReference type="InterPro" id="IPR001851">
    <property type="entry name" value="ABC_transp_permease"/>
</dbReference>
<evidence type="ECO:0000256" key="3">
    <source>
        <dbReference type="ARBA" id="ARBA00022692"/>
    </source>
</evidence>
<evidence type="ECO:0000256" key="1">
    <source>
        <dbReference type="ARBA" id="ARBA00004651"/>
    </source>
</evidence>